<name>A0A6C0BYD2_9ZZZZ</name>
<protein>
    <submittedName>
        <fullName evidence="2">Uncharacterized protein</fullName>
    </submittedName>
</protein>
<feature type="transmembrane region" description="Helical" evidence="1">
    <location>
        <begin position="38"/>
        <end position="58"/>
    </location>
</feature>
<accession>A0A6C0BYD2</accession>
<keyword evidence="1" id="KW-0812">Transmembrane</keyword>
<dbReference type="AlphaFoldDB" id="A0A6C0BYD2"/>
<feature type="transmembrane region" description="Helical" evidence="1">
    <location>
        <begin position="12"/>
        <end position="32"/>
    </location>
</feature>
<evidence type="ECO:0000256" key="1">
    <source>
        <dbReference type="SAM" id="Phobius"/>
    </source>
</evidence>
<reference evidence="2" key="1">
    <citation type="journal article" date="2020" name="Nature">
        <title>Giant virus diversity and host interactions through global metagenomics.</title>
        <authorList>
            <person name="Schulz F."/>
            <person name="Roux S."/>
            <person name="Paez-Espino D."/>
            <person name="Jungbluth S."/>
            <person name="Walsh D.A."/>
            <person name="Denef V.J."/>
            <person name="McMahon K.D."/>
            <person name="Konstantinidis K.T."/>
            <person name="Eloe-Fadrosh E.A."/>
            <person name="Kyrpides N.C."/>
            <person name="Woyke T."/>
        </authorList>
    </citation>
    <scope>NUCLEOTIDE SEQUENCE</scope>
    <source>
        <strain evidence="2">GVMAG-M-3300020166-5</strain>
    </source>
</reference>
<sequence length="97" mass="10922">MNFRDCAMKCRPYVGAVWNIIGIYIIWMIIHYTSAHLYAAYCTPYTFIGFLATPLLVLSPHCTALRWCIIRGADTITTMWIVIGTSIAARLGGYAIE</sequence>
<evidence type="ECO:0000313" key="2">
    <source>
        <dbReference type="EMBL" id="QHS96831.1"/>
    </source>
</evidence>
<keyword evidence="1" id="KW-1133">Transmembrane helix</keyword>
<dbReference type="EMBL" id="MN739280">
    <property type="protein sequence ID" value="QHS96831.1"/>
    <property type="molecule type" value="Genomic_DNA"/>
</dbReference>
<organism evidence="2">
    <name type="scientific">viral metagenome</name>
    <dbReference type="NCBI Taxonomy" id="1070528"/>
    <lineage>
        <taxon>unclassified sequences</taxon>
        <taxon>metagenomes</taxon>
        <taxon>organismal metagenomes</taxon>
    </lineage>
</organism>
<keyword evidence="1" id="KW-0472">Membrane</keyword>
<feature type="transmembrane region" description="Helical" evidence="1">
    <location>
        <begin position="79"/>
        <end position="96"/>
    </location>
</feature>
<proteinExistence type="predicted"/>